<dbReference type="EMBL" id="FNWJ01000001">
    <property type="protein sequence ID" value="SEH10493.1"/>
    <property type="molecule type" value="Genomic_DNA"/>
</dbReference>
<evidence type="ECO:0000256" key="1">
    <source>
        <dbReference type="SAM" id="Phobius"/>
    </source>
</evidence>
<keyword evidence="1" id="KW-1133">Transmembrane helix</keyword>
<keyword evidence="1" id="KW-0472">Membrane</keyword>
<dbReference type="RefSeq" id="WP_143038531.1">
    <property type="nucleotide sequence ID" value="NZ_FNWJ01000001.1"/>
</dbReference>
<keyword evidence="1" id="KW-0812">Transmembrane</keyword>
<keyword evidence="3" id="KW-1185">Reference proteome</keyword>
<proteinExistence type="predicted"/>
<feature type="transmembrane region" description="Helical" evidence="1">
    <location>
        <begin position="34"/>
        <end position="52"/>
    </location>
</feature>
<reference evidence="3" key="1">
    <citation type="submission" date="2016-10" db="EMBL/GenBank/DDBJ databases">
        <authorList>
            <person name="Varghese N."/>
            <person name="Submissions S."/>
        </authorList>
    </citation>
    <scope>NUCLEOTIDE SEQUENCE [LARGE SCALE GENOMIC DNA]</scope>
    <source>
        <strain evidence="3">ATCC 35263</strain>
    </source>
</reference>
<name>A0A1H6FKX2_THEAL</name>
<gene>
    <name evidence="2" type="ORF">SAMN02745716_0352</name>
</gene>
<organism evidence="2 3">
    <name type="scientific">Thermoleophilum album</name>
    <dbReference type="NCBI Taxonomy" id="29539"/>
    <lineage>
        <taxon>Bacteria</taxon>
        <taxon>Bacillati</taxon>
        <taxon>Actinomycetota</taxon>
        <taxon>Thermoleophilia</taxon>
        <taxon>Thermoleophilales</taxon>
        <taxon>Thermoleophilaceae</taxon>
        <taxon>Thermoleophilum</taxon>
    </lineage>
</organism>
<dbReference type="Proteomes" id="UP000222056">
    <property type="component" value="Unassembled WGS sequence"/>
</dbReference>
<evidence type="ECO:0000313" key="2">
    <source>
        <dbReference type="EMBL" id="SEH10493.1"/>
    </source>
</evidence>
<dbReference type="AlphaFoldDB" id="A0A1H6FKX2"/>
<evidence type="ECO:0000313" key="3">
    <source>
        <dbReference type="Proteomes" id="UP000222056"/>
    </source>
</evidence>
<protein>
    <submittedName>
        <fullName evidence="2">Uncharacterized protein</fullName>
    </submittedName>
</protein>
<sequence>MGDETVARTPWTHGNRLLGYDPERRRVWVLGRRLHHGLAGLVLAAVGTALMAHDWRDRSDWLRVRPGT</sequence>
<accession>A0A1H6FKX2</accession>